<dbReference type="GO" id="GO:0008233">
    <property type="term" value="F:peptidase activity"/>
    <property type="evidence" value="ECO:0007669"/>
    <property type="project" value="InterPro"/>
</dbReference>
<dbReference type="SUPFAM" id="SSF53474">
    <property type="entry name" value="alpha/beta-Hydrolases"/>
    <property type="match status" value="1"/>
</dbReference>
<reference evidence="4 5" key="1">
    <citation type="submission" date="2016-08" db="EMBL/GenBank/DDBJ databases">
        <authorList>
            <consortium name="Lentinula edodes genome sequencing consortium"/>
            <person name="Sakamoto Y."/>
            <person name="Nakade K."/>
            <person name="Sato S."/>
            <person name="Yoshida Y."/>
            <person name="Miyazaki K."/>
            <person name="Natsume S."/>
            <person name="Konno N."/>
        </authorList>
    </citation>
    <scope>NUCLEOTIDE SEQUENCE [LARGE SCALE GENOMIC DNA]</scope>
    <source>
        <strain evidence="4 5">NBRC 111202</strain>
    </source>
</reference>
<dbReference type="EMBL" id="BDGU01000065">
    <property type="protein sequence ID" value="GAW01531.1"/>
    <property type="molecule type" value="Genomic_DNA"/>
</dbReference>
<reference evidence="4 5" key="2">
    <citation type="submission" date="2017-02" db="EMBL/GenBank/DDBJ databases">
        <title>A genome survey and senescence transcriptome analysis in Lentinula edodes.</title>
        <authorList>
            <person name="Sakamoto Y."/>
            <person name="Nakade K."/>
            <person name="Sato S."/>
            <person name="Yoshida Y."/>
            <person name="Miyazaki K."/>
            <person name="Natsume S."/>
            <person name="Konno N."/>
        </authorList>
    </citation>
    <scope>NUCLEOTIDE SEQUENCE [LARGE SCALE GENOMIC DNA]</scope>
    <source>
        <strain evidence="4 5">NBRC 111202</strain>
    </source>
</reference>
<dbReference type="PANTHER" id="PTHR43433:SF5">
    <property type="entry name" value="AB HYDROLASE-1 DOMAIN-CONTAINING PROTEIN"/>
    <property type="match status" value="1"/>
</dbReference>
<keyword evidence="2" id="KW-0378">Hydrolase</keyword>
<dbReference type="PANTHER" id="PTHR43433">
    <property type="entry name" value="HYDROLASE, ALPHA/BETA FOLD FAMILY PROTEIN"/>
    <property type="match status" value="1"/>
</dbReference>
<accession>A0A1Q3E2Z4</accession>
<feature type="domain" description="AB hydrolase-1" evidence="3">
    <location>
        <begin position="33"/>
        <end position="285"/>
    </location>
</feature>
<evidence type="ECO:0000313" key="5">
    <source>
        <dbReference type="Proteomes" id="UP000188533"/>
    </source>
</evidence>
<dbReference type="InterPro" id="IPR002410">
    <property type="entry name" value="Peptidase_S33"/>
</dbReference>
<dbReference type="PIRSF" id="PIRSF005539">
    <property type="entry name" value="Pept_S33_TRI_F1"/>
    <property type="match status" value="1"/>
</dbReference>
<keyword evidence="5" id="KW-1185">Reference proteome</keyword>
<dbReference type="InterPro" id="IPR005945">
    <property type="entry name" value="Pro_imino_pep"/>
</dbReference>
<dbReference type="AlphaFoldDB" id="A0A1Q3E2Z4"/>
<evidence type="ECO:0000256" key="2">
    <source>
        <dbReference type="ARBA" id="ARBA00022801"/>
    </source>
</evidence>
<dbReference type="Gene3D" id="3.40.50.1820">
    <property type="entry name" value="alpha/beta hydrolase"/>
    <property type="match status" value="1"/>
</dbReference>
<evidence type="ECO:0000259" key="3">
    <source>
        <dbReference type="Pfam" id="PF00561"/>
    </source>
</evidence>
<dbReference type="NCBIfam" id="TIGR01250">
    <property type="entry name" value="pro_imino_pep_2"/>
    <property type="match status" value="1"/>
</dbReference>
<dbReference type="GO" id="GO:0006508">
    <property type="term" value="P:proteolysis"/>
    <property type="evidence" value="ECO:0007669"/>
    <property type="project" value="InterPro"/>
</dbReference>
<gene>
    <name evidence="4" type="ORF">LENED_003133</name>
</gene>
<dbReference type="STRING" id="5353.A0A1Q3E2Z4"/>
<dbReference type="InterPro" id="IPR000073">
    <property type="entry name" value="AB_hydrolase_1"/>
</dbReference>
<comment type="caution">
    <text evidence="4">The sequence shown here is derived from an EMBL/GenBank/DDBJ whole genome shotgun (WGS) entry which is preliminary data.</text>
</comment>
<evidence type="ECO:0000313" key="4">
    <source>
        <dbReference type="EMBL" id="GAW01531.1"/>
    </source>
</evidence>
<dbReference type="InterPro" id="IPR050471">
    <property type="entry name" value="AB_hydrolase"/>
</dbReference>
<proteinExistence type="inferred from homology"/>
<sequence>MSFITGTTDFHYAGEIFKTWYKVVGSLDGTQRPLIALHGGPGMSHDYILPHSRLHELYGIPVIFYDQIGIGKSTHLPNKPKEFWTSELFMDELENLLQSLGVSSDFDLLGCSWGGMLGVEWAAKRHPKGLKRLLLIGTPASMELWVESQNKLLQGLDKDVHEALTKHEQAGTTHDPEYEAGMGLFYKKHANRLETWPEELLKSVASTAEDPTVYHTMNGPSEFCITGSIKTWSVIDLLESVDYTTLITNSEYDMAQDITILPFFKRLAKVKWVKFHNASHHPFWEIPEEYLKVVGEFLTM</sequence>
<comment type="similarity">
    <text evidence="1">Belongs to the peptidase S33 family.</text>
</comment>
<dbReference type="PRINTS" id="PR00793">
    <property type="entry name" value="PROAMNOPTASE"/>
</dbReference>
<organism evidence="4 5">
    <name type="scientific">Lentinula edodes</name>
    <name type="common">Shiitake mushroom</name>
    <name type="synonym">Lentinus edodes</name>
    <dbReference type="NCBI Taxonomy" id="5353"/>
    <lineage>
        <taxon>Eukaryota</taxon>
        <taxon>Fungi</taxon>
        <taxon>Dikarya</taxon>
        <taxon>Basidiomycota</taxon>
        <taxon>Agaricomycotina</taxon>
        <taxon>Agaricomycetes</taxon>
        <taxon>Agaricomycetidae</taxon>
        <taxon>Agaricales</taxon>
        <taxon>Marasmiineae</taxon>
        <taxon>Omphalotaceae</taxon>
        <taxon>Lentinula</taxon>
    </lineage>
</organism>
<dbReference type="Pfam" id="PF00561">
    <property type="entry name" value="Abhydrolase_1"/>
    <property type="match status" value="1"/>
</dbReference>
<dbReference type="InterPro" id="IPR029058">
    <property type="entry name" value="AB_hydrolase_fold"/>
</dbReference>
<name>A0A1Q3E2Z4_LENED</name>
<evidence type="ECO:0000256" key="1">
    <source>
        <dbReference type="ARBA" id="ARBA00010088"/>
    </source>
</evidence>
<protein>
    <submittedName>
        <fullName evidence="4">Proline-specific peptidase</fullName>
    </submittedName>
</protein>
<dbReference type="Proteomes" id="UP000188533">
    <property type="component" value="Unassembled WGS sequence"/>
</dbReference>